<keyword evidence="2" id="KW-1185">Reference proteome</keyword>
<evidence type="ECO:0000313" key="2">
    <source>
        <dbReference type="Proteomes" id="UP000825729"/>
    </source>
</evidence>
<dbReference type="PANTHER" id="PTHR33593:SF3">
    <property type="entry name" value="DUF1442 FAMILY PROTEIN"/>
    <property type="match status" value="1"/>
</dbReference>
<accession>A0AAV7E955</accession>
<organism evidence="1 2">
    <name type="scientific">Aristolochia fimbriata</name>
    <name type="common">White veined hardy Dutchman's pipe vine</name>
    <dbReference type="NCBI Taxonomy" id="158543"/>
    <lineage>
        <taxon>Eukaryota</taxon>
        <taxon>Viridiplantae</taxon>
        <taxon>Streptophyta</taxon>
        <taxon>Embryophyta</taxon>
        <taxon>Tracheophyta</taxon>
        <taxon>Spermatophyta</taxon>
        <taxon>Magnoliopsida</taxon>
        <taxon>Magnoliidae</taxon>
        <taxon>Piperales</taxon>
        <taxon>Aristolochiaceae</taxon>
        <taxon>Aristolochia</taxon>
    </lineage>
</organism>
<reference evidence="1 2" key="1">
    <citation type="submission" date="2021-07" db="EMBL/GenBank/DDBJ databases">
        <title>The Aristolochia fimbriata genome: insights into angiosperm evolution, floral development and chemical biosynthesis.</title>
        <authorList>
            <person name="Jiao Y."/>
        </authorList>
    </citation>
    <scope>NUCLEOTIDE SEQUENCE [LARGE SCALE GENOMIC DNA]</scope>
    <source>
        <strain evidence="1">IBCAS-2021</strain>
        <tissue evidence="1">Leaf</tissue>
    </source>
</reference>
<dbReference type="Proteomes" id="UP000825729">
    <property type="component" value="Unassembled WGS sequence"/>
</dbReference>
<gene>
    <name evidence="1" type="ORF">H6P81_016750</name>
</gene>
<comment type="caution">
    <text evidence="1">The sequence shown here is derived from an EMBL/GenBank/DDBJ whole genome shotgun (WGS) entry which is preliminary data.</text>
</comment>
<protein>
    <recommendedName>
        <fullName evidence="3">S-adenosyl-L-methionine-dependent methyltransferase</fullName>
    </recommendedName>
</protein>
<sequence>MAWSAESATKAYLQTLKMGKRWGKEPDMSEFVSALAAGNGARLMVVACGGAAGATTLALAAAAQETGGRVVCILPGLRELRQSKALLAAAAADLVEFVVGDASTLLLSDYQGADFVLIDCDLDDHEEILEAAQVGRKRDGVVVVGYNAFHGGKWQKSMLLPIGDGLQVVTIKPPARKTIKPPTRRSRWVVRVDACTGEEHVYRITNPHMRELEA</sequence>
<dbReference type="InterPro" id="IPR009902">
    <property type="entry name" value="DUF1442"/>
</dbReference>
<dbReference type="PANTHER" id="PTHR33593">
    <property type="entry name" value="DUF1442 FAMILY PROTEIN"/>
    <property type="match status" value="1"/>
</dbReference>
<proteinExistence type="predicted"/>
<dbReference type="Gene3D" id="3.40.50.150">
    <property type="entry name" value="Vaccinia Virus protein VP39"/>
    <property type="match status" value="1"/>
</dbReference>
<evidence type="ECO:0000313" key="1">
    <source>
        <dbReference type="EMBL" id="KAG9445410.1"/>
    </source>
</evidence>
<dbReference type="Pfam" id="PF07279">
    <property type="entry name" value="DUF1442"/>
    <property type="match status" value="1"/>
</dbReference>
<name>A0AAV7E955_ARIFI</name>
<evidence type="ECO:0008006" key="3">
    <source>
        <dbReference type="Google" id="ProtNLM"/>
    </source>
</evidence>
<dbReference type="InterPro" id="IPR029063">
    <property type="entry name" value="SAM-dependent_MTases_sf"/>
</dbReference>
<dbReference type="AlphaFoldDB" id="A0AAV7E955"/>
<dbReference type="SUPFAM" id="SSF53335">
    <property type="entry name" value="S-adenosyl-L-methionine-dependent methyltransferases"/>
    <property type="match status" value="1"/>
</dbReference>
<dbReference type="EMBL" id="JAINDJ010000006">
    <property type="protein sequence ID" value="KAG9445410.1"/>
    <property type="molecule type" value="Genomic_DNA"/>
</dbReference>